<reference evidence="1" key="1">
    <citation type="journal article" date="2020" name="Stud. Mycol.">
        <title>101 Dothideomycetes genomes: a test case for predicting lifestyles and emergence of pathogens.</title>
        <authorList>
            <person name="Haridas S."/>
            <person name="Albert R."/>
            <person name="Binder M."/>
            <person name="Bloem J."/>
            <person name="Labutti K."/>
            <person name="Salamov A."/>
            <person name="Andreopoulos B."/>
            <person name="Baker S."/>
            <person name="Barry K."/>
            <person name="Bills G."/>
            <person name="Bluhm B."/>
            <person name="Cannon C."/>
            <person name="Castanera R."/>
            <person name="Culley D."/>
            <person name="Daum C."/>
            <person name="Ezra D."/>
            <person name="Gonzalez J."/>
            <person name="Henrissat B."/>
            <person name="Kuo A."/>
            <person name="Liang C."/>
            <person name="Lipzen A."/>
            <person name="Lutzoni F."/>
            <person name="Magnuson J."/>
            <person name="Mondo S."/>
            <person name="Nolan M."/>
            <person name="Ohm R."/>
            <person name="Pangilinan J."/>
            <person name="Park H.-J."/>
            <person name="Ramirez L."/>
            <person name="Alfaro M."/>
            <person name="Sun H."/>
            <person name="Tritt A."/>
            <person name="Yoshinaga Y."/>
            <person name="Zwiers L.-H."/>
            <person name="Turgeon B."/>
            <person name="Goodwin S."/>
            <person name="Spatafora J."/>
            <person name="Crous P."/>
            <person name="Grigoriev I."/>
        </authorList>
    </citation>
    <scope>NUCLEOTIDE SEQUENCE</scope>
    <source>
        <strain evidence="1">CBS 119687</strain>
    </source>
</reference>
<dbReference type="GeneID" id="54411179"/>
<gene>
    <name evidence="1" type="ORF">P153DRAFT_388361</name>
</gene>
<dbReference type="AlphaFoldDB" id="A0A6A6A3D5"/>
<evidence type="ECO:0008006" key="3">
    <source>
        <dbReference type="Google" id="ProtNLM"/>
    </source>
</evidence>
<accession>A0A6A6A3D5</accession>
<sequence>MVEFRDSVHRVAPPLHVQSISNEPLDVRLAAIRQAIAAEENPNQLGGWKNPGVARPLHYAIDDSAQHDYKQLKQNLPVIELLIKAGADPRLPDLQPGRRSPIQKLDSWFKAYNESHSSWATEDLELYPFYKAALRIMKKTAAELDAQDKIQNQQALEEKEPARSTSWFVMMKFW</sequence>
<proteinExistence type="predicted"/>
<keyword evidence="2" id="KW-1185">Reference proteome</keyword>
<dbReference type="RefSeq" id="XP_033520712.1">
    <property type="nucleotide sequence ID" value="XM_033670747.1"/>
</dbReference>
<evidence type="ECO:0000313" key="1">
    <source>
        <dbReference type="EMBL" id="KAF2126320.1"/>
    </source>
</evidence>
<protein>
    <recommendedName>
        <fullName evidence="3">Ankyrin</fullName>
    </recommendedName>
</protein>
<evidence type="ECO:0000313" key="2">
    <source>
        <dbReference type="Proteomes" id="UP000799771"/>
    </source>
</evidence>
<dbReference type="EMBL" id="ML977513">
    <property type="protein sequence ID" value="KAF2126320.1"/>
    <property type="molecule type" value="Genomic_DNA"/>
</dbReference>
<organism evidence="1 2">
    <name type="scientific">Dothidotthia symphoricarpi CBS 119687</name>
    <dbReference type="NCBI Taxonomy" id="1392245"/>
    <lineage>
        <taxon>Eukaryota</taxon>
        <taxon>Fungi</taxon>
        <taxon>Dikarya</taxon>
        <taxon>Ascomycota</taxon>
        <taxon>Pezizomycotina</taxon>
        <taxon>Dothideomycetes</taxon>
        <taxon>Pleosporomycetidae</taxon>
        <taxon>Pleosporales</taxon>
        <taxon>Dothidotthiaceae</taxon>
        <taxon>Dothidotthia</taxon>
    </lineage>
</organism>
<dbReference type="OrthoDB" id="3666223at2759"/>
<dbReference type="Proteomes" id="UP000799771">
    <property type="component" value="Unassembled WGS sequence"/>
</dbReference>
<name>A0A6A6A3D5_9PLEO</name>